<dbReference type="InterPro" id="IPR025357">
    <property type="entry name" value="DUF4261"/>
</dbReference>
<sequence>MTSSTWLALIALDAAELPDPAAVQARCDAMSPDTASLELSSRTDAMATFQWGEATIAYTLVNKPIPADQFAGPAARAWYWPDAVQQLGKHKAHLIVALVDESRDRIAKSMKLTRLVASLLPESRTVGMQWGGSRAVHEPGAFCQVAQQMSREDLPLHLWIDFQVEGNNQGGLRLYTTGLAAFGKREIEIPNFFGEPQALLNHAYNLAHYLLEKDANIKDGEVVGLPGEIQVTARDTTTFLEGDQPVLAFEFE</sequence>
<dbReference type="EMBL" id="JAMXLR010000024">
    <property type="protein sequence ID" value="MCO6043610.1"/>
    <property type="molecule type" value="Genomic_DNA"/>
</dbReference>
<keyword evidence="3" id="KW-1185">Reference proteome</keyword>
<dbReference type="Proteomes" id="UP001155241">
    <property type="component" value="Unassembled WGS sequence"/>
</dbReference>
<reference evidence="2" key="1">
    <citation type="submission" date="2022-06" db="EMBL/GenBank/DDBJ databases">
        <title>Aeoliella straminimaris, a novel planctomycete from sediments.</title>
        <authorList>
            <person name="Vitorino I.R."/>
            <person name="Lage O.M."/>
        </authorList>
    </citation>
    <scope>NUCLEOTIDE SEQUENCE</scope>
    <source>
        <strain evidence="2">ICT_H6.2</strain>
    </source>
</reference>
<comment type="caution">
    <text evidence="2">The sequence shown here is derived from an EMBL/GenBank/DDBJ whole genome shotgun (WGS) entry which is preliminary data.</text>
</comment>
<dbReference type="AlphaFoldDB" id="A0A9X2F797"/>
<protein>
    <submittedName>
        <fullName evidence="2">DUF4261 domain-containing protein</fullName>
    </submittedName>
</protein>
<dbReference type="RefSeq" id="WP_252851713.1">
    <property type="nucleotide sequence ID" value="NZ_JAMXLR010000024.1"/>
</dbReference>
<evidence type="ECO:0000259" key="1">
    <source>
        <dbReference type="Pfam" id="PF14080"/>
    </source>
</evidence>
<accession>A0A9X2F797</accession>
<evidence type="ECO:0000313" key="2">
    <source>
        <dbReference type="EMBL" id="MCO6043610.1"/>
    </source>
</evidence>
<name>A0A9X2F797_9BACT</name>
<evidence type="ECO:0000313" key="3">
    <source>
        <dbReference type="Proteomes" id="UP001155241"/>
    </source>
</evidence>
<proteinExistence type="predicted"/>
<feature type="domain" description="DUF4261" evidence="1">
    <location>
        <begin position="175"/>
        <end position="248"/>
    </location>
</feature>
<gene>
    <name evidence="2" type="ORF">NG895_06795</name>
</gene>
<dbReference type="Pfam" id="PF14080">
    <property type="entry name" value="DUF4261"/>
    <property type="match status" value="1"/>
</dbReference>
<organism evidence="2 3">
    <name type="scientific">Aeoliella straminimaris</name>
    <dbReference type="NCBI Taxonomy" id="2954799"/>
    <lineage>
        <taxon>Bacteria</taxon>
        <taxon>Pseudomonadati</taxon>
        <taxon>Planctomycetota</taxon>
        <taxon>Planctomycetia</taxon>
        <taxon>Pirellulales</taxon>
        <taxon>Lacipirellulaceae</taxon>
        <taxon>Aeoliella</taxon>
    </lineage>
</organism>